<evidence type="ECO:0000259" key="7">
    <source>
        <dbReference type="PROSITE" id="PS50109"/>
    </source>
</evidence>
<evidence type="ECO:0000256" key="5">
    <source>
        <dbReference type="ARBA" id="ARBA00022777"/>
    </source>
</evidence>
<dbReference type="AlphaFoldDB" id="A0A5C6US92"/>
<evidence type="ECO:0000313" key="9">
    <source>
        <dbReference type="EMBL" id="TXC76202.1"/>
    </source>
</evidence>
<evidence type="ECO:0000256" key="1">
    <source>
        <dbReference type="ARBA" id="ARBA00000085"/>
    </source>
</evidence>
<evidence type="ECO:0000256" key="3">
    <source>
        <dbReference type="ARBA" id="ARBA00022553"/>
    </source>
</evidence>
<dbReference type="InterPro" id="IPR005467">
    <property type="entry name" value="His_kinase_dom"/>
</dbReference>
<proteinExistence type="predicted"/>
<dbReference type="Gene3D" id="3.30.565.10">
    <property type="entry name" value="Histidine kinase-like ATPase, C-terminal domain"/>
    <property type="match status" value="1"/>
</dbReference>
<dbReference type="Gene3D" id="3.30.450.20">
    <property type="entry name" value="PAS domain"/>
    <property type="match status" value="1"/>
</dbReference>
<keyword evidence="6" id="KW-1133">Transmembrane helix</keyword>
<dbReference type="OrthoDB" id="9781208at2"/>
<dbReference type="Pfam" id="PF02518">
    <property type="entry name" value="HATPase_c"/>
    <property type="match status" value="1"/>
</dbReference>
<gene>
    <name evidence="9" type="ORF">FRX97_10650</name>
</gene>
<keyword evidence="4" id="KW-0808">Transferase</keyword>
<dbReference type="InterPro" id="IPR036097">
    <property type="entry name" value="HisK_dim/P_sf"/>
</dbReference>
<feature type="transmembrane region" description="Helical" evidence="6">
    <location>
        <begin position="60"/>
        <end position="81"/>
    </location>
</feature>
<dbReference type="InterPro" id="IPR004358">
    <property type="entry name" value="Sig_transdc_His_kin-like_C"/>
</dbReference>
<reference evidence="9 10" key="1">
    <citation type="submission" date="2019-08" db="EMBL/GenBank/DDBJ databases">
        <title>Genome of Luteibaculum oceani JCM 18817.</title>
        <authorList>
            <person name="Bowman J.P."/>
        </authorList>
    </citation>
    <scope>NUCLEOTIDE SEQUENCE [LARGE SCALE GENOMIC DNA]</scope>
    <source>
        <strain evidence="9 10">JCM 18817</strain>
    </source>
</reference>
<dbReference type="SUPFAM" id="SSF55874">
    <property type="entry name" value="ATPase domain of HSP90 chaperone/DNA topoisomerase II/histidine kinase"/>
    <property type="match status" value="1"/>
</dbReference>
<dbReference type="Gene3D" id="1.10.287.130">
    <property type="match status" value="1"/>
</dbReference>
<organism evidence="9 10">
    <name type="scientific">Luteibaculum oceani</name>
    <dbReference type="NCBI Taxonomy" id="1294296"/>
    <lineage>
        <taxon>Bacteria</taxon>
        <taxon>Pseudomonadati</taxon>
        <taxon>Bacteroidota</taxon>
        <taxon>Flavobacteriia</taxon>
        <taxon>Flavobacteriales</taxon>
        <taxon>Luteibaculaceae</taxon>
        <taxon>Luteibaculum</taxon>
    </lineage>
</organism>
<accession>A0A5C6US92</accession>
<dbReference type="InterPro" id="IPR052162">
    <property type="entry name" value="Sensor_kinase/Photoreceptor"/>
</dbReference>
<dbReference type="PANTHER" id="PTHR43304">
    <property type="entry name" value="PHYTOCHROME-LIKE PROTEIN CPH1"/>
    <property type="match status" value="1"/>
</dbReference>
<dbReference type="Pfam" id="PF13426">
    <property type="entry name" value="PAS_9"/>
    <property type="match status" value="1"/>
</dbReference>
<evidence type="ECO:0000256" key="4">
    <source>
        <dbReference type="ARBA" id="ARBA00022679"/>
    </source>
</evidence>
<dbReference type="CDD" id="cd00082">
    <property type="entry name" value="HisKA"/>
    <property type="match status" value="1"/>
</dbReference>
<feature type="domain" description="Histidine kinase" evidence="7">
    <location>
        <begin position="283"/>
        <end position="499"/>
    </location>
</feature>
<evidence type="ECO:0000313" key="10">
    <source>
        <dbReference type="Proteomes" id="UP000321168"/>
    </source>
</evidence>
<keyword evidence="6" id="KW-0812">Transmembrane</keyword>
<dbReference type="InterPro" id="IPR035965">
    <property type="entry name" value="PAS-like_dom_sf"/>
</dbReference>
<evidence type="ECO:0000256" key="6">
    <source>
        <dbReference type="SAM" id="Phobius"/>
    </source>
</evidence>
<dbReference type="RefSeq" id="WP_147015204.1">
    <property type="nucleotide sequence ID" value="NZ_VORB01000010.1"/>
</dbReference>
<dbReference type="PROSITE" id="PS50109">
    <property type="entry name" value="HIS_KIN"/>
    <property type="match status" value="1"/>
</dbReference>
<dbReference type="NCBIfam" id="TIGR00229">
    <property type="entry name" value="sensory_box"/>
    <property type="match status" value="1"/>
</dbReference>
<dbReference type="PANTHER" id="PTHR43304:SF1">
    <property type="entry name" value="PAC DOMAIN-CONTAINING PROTEIN"/>
    <property type="match status" value="1"/>
</dbReference>
<keyword evidence="10" id="KW-1185">Reference proteome</keyword>
<keyword evidence="3" id="KW-0597">Phosphoprotein</keyword>
<dbReference type="Proteomes" id="UP000321168">
    <property type="component" value="Unassembled WGS sequence"/>
</dbReference>
<dbReference type="EMBL" id="VORB01000010">
    <property type="protein sequence ID" value="TXC76202.1"/>
    <property type="molecule type" value="Genomic_DNA"/>
</dbReference>
<dbReference type="SUPFAM" id="SSF55785">
    <property type="entry name" value="PYP-like sensor domain (PAS domain)"/>
    <property type="match status" value="1"/>
</dbReference>
<name>A0A5C6US92_9FLAO</name>
<dbReference type="InterPro" id="IPR000014">
    <property type="entry name" value="PAS"/>
</dbReference>
<comment type="caution">
    <text evidence="9">The sequence shown here is derived from an EMBL/GenBank/DDBJ whole genome shotgun (WGS) entry which is preliminary data.</text>
</comment>
<dbReference type="PROSITE" id="PS50112">
    <property type="entry name" value="PAS"/>
    <property type="match status" value="1"/>
</dbReference>
<feature type="domain" description="PAS" evidence="8">
    <location>
        <begin position="139"/>
        <end position="212"/>
    </location>
</feature>
<protein>
    <recommendedName>
        <fullName evidence="2">histidine kinase</fullName>
        <ecNumber evidence="2">2.7.13.3</ecNumber>
    </recommendedName>
</protein>
<feature type="transmembrane region" description="Helical" evidence="6">
    <location>
        <begin position="93"/>
        <end position="112"/>
    </location>
</feature>
<evidence type="ECO:0000256" key="2">
    <source>
        <dbReference type="ARBA" id="ARBA00012438"/>
    </source>
</evidence>
<dbReference type="InterPro" id="IPR036890">
    <property type="entry name" value="HATPase_C_sf"/>
</dbReference>
<dbReference type="InterPro" id="IPR003594">
    <property type="entry name" value="HATPase_dom"/>
</dbReference>
<keyword evidence="6" id="KW-0472">Membrane</keyword>
<dbReference type="GO" id="GO:0000155">
    <property type="term" value="F:phosphorelay sensor kinase activity"/>
    <property type="evidence" value="ECO:0007669"/>
    <property type="project" value="InterPro"/>
</dbReference>
<dbReference type="CDD" id="cd00130">
    <property type="entry name" value="PAS"/>
    <property type="match status" value="1"/>
</dbReference>
<sequence>MLKTSQANKYSWISFFVLLFIHVLLVVGIFVGDLLIEEIPAISVLYTIAVFYCWVYKKRWITMVTALVCTLLILITVGLSINPLKPDDLDPISAVLSILPLWLITGLIMFSTKAMDALEMARINQHLKVRNKTIQFKKLEKEFHEMLDSMVKSSVMRLSKKGIVETWPKSAEVATGYKAEEIIGQSYEIFFPKGDRELQLPQKFLAHALFNNKSLAEGWIVTKAGGRFWAAASLFAMKDQLGYVSGFTLVVHDLSYRLKNEELKRQNAVLESRRKEMGQFVFVASHDLKEPLRNLKSIALTLDRKLDVAGKDPLIAQLISYLKSESERAEDLITGLTEYANPGWNQNVEQINLAEMVALVITQVNRQFHKTEVKVIGLDTLPHVEAPKAEIKTLFNQLITNAFKFGAVDNILTLSFSSKTLGDKWVIGISDNGQGIVEDAREKIFAPFQIANKSRKNKLGRGLGLAICKKIVENMFGEIWLDSTYNEGCKIVFSLPVNLKSIYAFNEDNAGR</sequence>
<feature type="transmembrane region" description="Helical" evidence="6">
    <location>
        <begin position="12"/>
        <end position="32"/>
    </location>
</feature>
<comment type="catalytic activity">
    <reaction evidence="1">
        <text>ATP + protein L-histidine = ADP + protein N-phospho-L-histidine.</text>
        <dbReference type="EC" id="2.7.13.3"/>
    </reaction>
</comment>
<feature type="transmembrane region" description="Helical" evidence="6">
    <location>
        <begin position="38"/>
        <end position="55"/>
    </location>
</feature>
<evidence type="ECO:0000259" key="8">
    <source>
        <dbReference type="PROSITE" id="PS50112"/>
    </source>
</evidence>
<dbReference type="EC" id="2.7.13.3" evidence="2"/>
<dbReference type="SUPFAM" id="SSF47384">
    <property type="entry name" value="Homodimeric domain of signal transducing histidine kinase"/>
    <property type="match status" value="1"/>
</dbReference>
<dbReference type="SMART" id="SM00387">
    <property type="entry name" value="HATPase_c"/>
    <property type="match status" value="1"/>
</dbReference>
<dbReference type="PRINTS" id="PR00344">
    <property type="entry name" value="BCTRLSENSOR"/>
</dbReference>
<keyword evidence="5" id="KW-0418">Kinase</keyword>
<dbReference type="InterPro" id="IPR003661">
    <property type="entry name" value="HisK_dim/P_dom"/>
</dbReference>